<feature type="compositionally biased region" description="Polar residues" evidence="2">
    <location>
        <begin position="131"/>
        <end position="145"/>
    </location>
</feature>
<evidence type="ECO:0000313" key="4">
    <source>
        <dbReference type="Proteomes" id="UP000077115"/>
    </source>
</evidence>
<evidence type="ECO:0000313" key="3">
    <source>
        <dbReference type="EMBL" id="OAJ42357.1"/>
    </source>
</evidence>
<organism evidence="3 4">
    <name type="scientific">Batrachochytrium dendrobatidis (strain JEL423)</name>
    <dbReference type="NCBI Taxonomy" id="403673"/>
    <lineage>
        <taxon>Eukaryota</taxon>
        <taxon>Fungi</taxon>
        <taxon>Fungi incertae sedis</taxon>
        <taxon>Chytridiomycota</taxon>
        <taxon>Chytridiomycota incertae sedis</taxon>
        <taxon>Chytridiomycetes</taxon>
        <taxon>Rhizophydiales</taxon>
        <taxon>Rhizophydiales incertae sedis</taxon>
        <taxon>Batrachochytrium</taxon>
    </lineage>
</organism>
<feature type="compositionally biased region" description="Polar residues" evidence="2">
    <location>
        <begin position="164"/>
        <end position="178"/>
    </location>
</feature>
<feature type="region of interest" description="Disordered" evidence="2">
    <location>
        <begin position="118"/>
        <end position="240"/>
    </location>
</feature>
<evidence type="ECO:0000256" key="2">
    <source>
        <dbReference type="SAM" id="MobiDB-lite"/>
    </source>
</evidence>
<gene>
    <name evidence="3" type="ORF">BDEG_25813</name>
</gene>
<keyword evidence="1" id="KW-0238">DNA-binding</keyword>
<name>A0A177WQF3_BATDL</name>
<dbReference type="Gene3D" id="2.40.50.140">
    <property type="entry name" value="Nucleic acid-binding proteins"/>
    <property type="match status" value="1"/>
</dbReference>
<dbReference type="GO" id="GO:0003677">
    <property type="term" value="F:DNA binding"/>
    <property type="evidence" value="ECO:0007669"/>
    <property type="project" value="UniProtKB-KW"/>
</dbReference>
<dbReference type="GO" id="GO:0000724">
    <property type="term" value="P:double-strand break repair via homologous recombination"/>
    <property type="evidence" value="ECO:0007669"/>
    <property type="project" value="TreeGrafter"/>
</dbReference>
<protein>
    <submittedName>
        <fullName evidence="3">Uncharacterized protein</fullName>
    </submittedName>
</protein>
<dbReference type="GO" id="GO:0070876">
    <property type="term" value="C:SOSS complex"/>
    <property type="evidence" value="ECO:0007669"/>
    <property type="project" value="TreeGrafter"/>
</dbReference>
<dbReference type="GO" id="GO:0044818">
    <property type="term" value="P:mitotic G2/M transition checkpoint"/>
    <property type="evidence" value="ECO:0007669"/>
    <property type="project" value="TreeGrafter"/>
</dbReference>
<dbReference type="InterPro" id="IPR051231">
    <property type="entry name" value="SOSS-B"/>
</dbReference>
<dbReference type="GO" id="GO:0010212">
    <property type="term" value="P:response to ionizing radiation"/>
    <property type="evidence" value="ECO:0007669"/>
    <property type="project" value="TreeGrafter"/>
</dbReference>
<dbReference type="VEuPathDB" id="FungiDB:BDEG_25813"/>
<proteinExistence type="predicted"/>
<reference evidence="3 4" key="1">
    <citation type="submission" date="2006-10" db="EMBL/GenBank/DDBJ databases">
        <title>The Genome Sequence of Batrachochytrium dendrobatidis JEL423.</title>
        <authorList>
            <consortium name="The Broad Institute Genome Sequencing Platform"/>
            <person name="Birren B."/>
            <person name="Lander E."/>
            <person name="Galagan J."/>
            <person name="Cuomo C."/>
            <person name="Devon K."/>
            <person name="Jaffe D."/>
            <person name="Butler J."/>
            <person name="Alvarez P."/>
            <person name="Gnerre S."/>
            <person name="Grabherr M."/>
            <person name="Kleber M."/>
            <person name="Mauceli E."/>
            <person name="Brockman W."/>
            <person name="Young S."/>
            <person name="LaButti K."/>
            <person name="Sykes S."/>
            <person name="DeCaprio D."/>
            <person name="Crawford M."/>
            <person name="Koehrsen M."/>
            <person name="Engels R."/>
            <person name="Montgomery P."/>
            <person name="Pearson M."/>
            <person name="Howarth C."/>
            <person name="Larson L."/>
            <person name="White J."/>
            <person name="O'Leary S."/>
            <person name="Kodira C."/>
            <person name="Zeng Q."/>
            <person name="Yandava C."/>
            <person name="Alvarado L."/>
            <person name="Longcore J."/>
            <person name="James T."/>
        </authorList>
    </citation>
    <scope>NUCLEOTIDE SEQUENCE [LARGE SCALE GENOMIC DNA]</scope>
    <source>
        <strain evidence="3 4">JEL423</strain>
    </source>
</reference>
<dbReference type="PANTHER" id="PTHR13356:SF0">
    <property type="entry name" value="SOSS COMPLEX SUBUNIT B HOMOLOG"/>
    <property type="match status" value="1"/>
</dbReference>
<reference evidence="3 4" key="2">
    <citation type="submission" date="2016-05" db="EMBL/GenBank/DDBJ databases">
        <title>Lineage-specific infection strategies underlie the spectrum of fungal disease in amphibians.</title>
        <authorList>
            <person name="Cuomo C.A."/>
            <person name="Farrer R.A."/>
            <person name="James T."/>
            <person name="Longcore J."/>
            <person name="Birren B."/>
        </authorList>
    </citation>
    <scope>NUCLEOTIDE SEQUENCE [LARGE SCALE GENOMIC DNA]</scope>
    <source>
        <strain evidence="3 4">JEL423</strain>
    </source>
</reference>
<dbReference type="InterPro" id="IPR012340">
    <property type="entry name" value="NA-bd_OB-fold"/>
</dbReference>
<dbReference type="SUPFAM" id="SSF50249">
    <property type="entry name" value="Nucleic acid-binding proteins"/>
    <property type="match status" value="1"/>
</dbReference>
<dbReference type="Proteomes" id="UP000077115">
    <property type="component" value="Unassembled WGS sequence"/>
</dbReference>
<feature type="compositionally biased region" description="Polar residues" evidence="2">
    <location>
        <begin position="201"/>
        <end position="227"/>
    </location>
</feature>
<sequence length="240" mass="27307">MVNLKFKSQADNPIQIRSGELRHCWVADNTASILATTMLPEAKYINEGDVLTLSKCRVSLHQGQVQLFIGKIVRIGEFSMAFTDRPNMSHMEWGEEETGQPVPTAELVYHHWADRPSEPVVVKTNPRLGPQNRSSEPIARNSQNDSNHRGRRPPYNSRGRGHTMRSTFNNDSSDSAQSGPAFRRALPMQSSTLHHYRPPRRQSQMSARQYPDSSHQHQTSYGLQSISGDDEYNNKRKRLD</sequence>
<accession>A0A177WQF3</accession>
<dbReference type="PANTHER" id="PTHR13356">
    <property type="entry name" value="OB FOLD NUCLEIC ACID BINDING PROTEIN-RELATED"/>
    <property type="match status" value="1"/>
</dbReference>
<evidence type="ECO:0000256" key="1">
    <source>
        <dbReference type="ARBA" id="ARBA00023125"/>
    </source>
</evidence>
<dbReference type="AlphaFoldDB" id="A0A177WQF3"/>
<dbReference type="EMBL" id="DS022307">
    <property type="protein sequence ID" value="OAJ42357.1"/>
    <property type="molecule type" value="Genomic_DNA"/>
</dbReference>